<accession>A0A645B0J1</accession>
<gene>
    <name evidence="1" type="ORF">SDC9_103482</name>
</gene>
<comment type="caution">
    <text evidence="1">The sequence shown here is derived from an EMBL/GenBank/DDBJ whole genome shotgun (WGS) entry which is preliminary data.</text>
</comment>
<proteinExistence type="predicted"/>
<reference evidence="1" key="1">
    <citation type="submission" date="2019-08" db="EMBL/GenBank/DDBJ databases">
        <authorList>
            <person name="Kucharzyk K."/>
            <person name="Murdoch R.W."/>
            <person name="Higgins S."/>
            <person name="Loffler F."/>
        </authorList>
    </citation>
    <scope>NUCLEOTIDE SEQUENCE</scope>
</reference>
<organism evidence="1">
    <name type="scientific">bioreactor metagenome</name>
    <dbReference type="NCBI Taxonomy" id="1076179"/>
    <lineage>
        <taxon>unclassified sequences</taxon>
        <taxon>metagenomes</taxon>
        <taxon>ecological metagenomes</taxon>
    </lineage>
</organism>
<dbReference type="AlphaFoldDB" id="A0A645B0J1"/>
<dbReference type="EMBL" id="VSSQ01015872">
    <property type="protein sequence ID" value="MPM56673.1"/>
    <property type="molecule type" value="Genomic_DNA"/>
</dbReference>
<protein>
    <submittedName>
        <fullName evidence="1">Uncharacterized protein</fullName>
    </submittedName>
</protein>
<sequence>MKDNELEDVSGGLFGITLIDECPWEFKFTSCMMSPFGRCPRLIVEDKKPRYPSYPSLGYEYVVTCSKGIFTKLEFFEVYDV</sequence>
<name>A0A645B0J1_9ZZZZ</name>
<evidence type="ECO:0000313" key="1">
    <source>
        <dbReference type="EMBL" id="MPM56673.1"/>
    </source>
</evidence>